<gene>
    <name evidence="1" type="ORF">SCALOS_LOCUS8692</name>
</gene>
<dbReference type="EMBL" id="CAJVPM010023981">
    <property type="protein sequence ID" value="CAG8651855.1"/>
    <property type="molecule type" value="Genomic_DNA"/>
</dbReference>
<evidence type="ECO:0000313" key="1">
    <source>
        <dbReference type="EMBL" id="CAG8651855.1"/>
    </source>
</evidence>
<evidence type="ECO:0000313" key="2">
    <source>
        <dbReference type="Proteomes" id="UP000789860"/>
    </source>
</evidence>
<sequence length="50" mass="5851">EHFDVSYFFNYIFELPDLPSPDWDIFTDPPINIPLTPLGSSEAEVEMQYN</sequence>
<reference evidence="1" key="1">
    <citation type="submission" date="2021-06" db="EMBL/GenBank/DDBJ databases">
        <authorList>
            <person name="Kallberg Y."/>
            <person name="Tangrot J."/>
            <person name="Rosling A."/>
        </authorList>
    </citation>
    <scope>NUCLEOTIDE SEQUENCE</scope>
    <source>
        <strain evidence="1">AU212A</strain>
    </source>
</reference>
<protein>
    <submittedName>
        <fullName evidence="1">898_t:CDS:1</fullName>
    </submittedName>
</protein>
<comment type="caution">
    <text evidence="1">The sequence shown here is derived from an EMBL/GenBank/DDBJ whole genome shotgun (WGS) entry which is preliminary data.</text>
</comment>
<keyword evidence="2" id="KW-1185">Reference proteome</keyword>
<accession>A0ACA9NHP4</accession>
<feature type="non-terminal residue" evidence="1">
    <location>
        <position position="1"/>
    </location>
</feature>
<organism evidence="1 2">
    <name type="scientific">Scutellospora calospora</name>
    <dbReference type="NCBI Taxonomy" id="85575"/>
    <lineage>
        <taxon>Eukaryota</taxon>
        <taxon>Fungi</taxon>
        <taxon>Fungi incertae sedis</taxon>
        <taxon>Mucoromycota</taxon>
        <taxon>Glomeromycotina</taxon>
        <taxon>Glomeromycetes</taxon>
        <taxon>Diversisporales</taxon>
        <taxon>Gigasporaceae</taxon>
        <taxon>Scutellospora</taxon>
    </lineage>
</organism>
<proteinExistence type="predicted"/>
<dbReference type="Proteomes" id="UP000789860">
    <property type="component" value="Unassembled WGS sequence"/>
</dbReference>
<name>A0ACA9NHP4_9GLOM</name>